<sequence length="246" mass="28073">MFKKRVLTALILMLWWLFWLGMSVSEPQKQDVEPIVEPALEETSPLAGAKFIEFTLPPPPPKVTTAMHDSVSNNADNTQAEKTLTTPFPFNGKINASQVYEQLSNDRTVQVQLRLPDSDNDKAILFDWLYQCAGVQFGIWHNDQVTQISPKRYVPVSDWMRIANHYLSPQEQQWWHESPEPGQPVRLFPMSMDKTLANDIAQHLKGHKLLSFSAQYQLSSAGLFAQHIVLNGMNISGRWKLANKRC</sequence>
<keyword evidence="2" id="KW-1185">Reference proteome</keyword>
<evidence type="ECO:0000313" key="2">
    <source>
        <dbReference type="Proteomes" id="UP001333710"/>
    </source>
</evidence>
<dbReference type="AlphaFoldDB" id="A0AA48I5P4"/>
<dbReference type="Proteomes" id="UP001333710">
    <property type="component" value="Chromosome"/>
</dbReference>
<protein>
    <submittedName>
        <fullName evidence="1">Uncharacterized protein</fullName>
    </submittedName>
</protein>
<accession>A0AA48I5P4</accession>
<dbReference type="EMBL" id="AP027272">
    <property type="protein sequence ID" value="BDX06390.1"/>
    <property type="molecule type" value="Genomic_DNA"/>
</dbReference>
<reference evidence="1" key="1">
    <citation type="submission" date="2023-01" db="EMBL/GenBank/DDBJ databases">
        <title>Complete genome sequence of Planctobacterium marinum strain Dej080120_11.</title>
        <authorList>
            <person name="Ueki S."/>
            <person name="Maruyama F."/>
        </authorList>
    </citation>
    <scope>NUCLEOTIDE SEQUENCE</scope>
    <source>
        <strain evidence="1">Dej080120_11</strain>
    </source>
</reference>
<dbReference type="RefSeq" id="WP_338292409.1">
    <property type="nucleotide sequence ID" value="NZ_AP027272.1"/>
</dbReference>
<evidence type="ECO:0000313" key="1">
    <source>
        <dbReference type="EMBL" id="BDX06390.1"/>
    </source>
</evidence>
<proteinExistence type="predicted"/>
<gene>
    <name evidence="1" type="ORF">MACH26_19110</name>
</gene>
<organism evidence="1 2">
    <name type="scientific">Planctobacterium marinum</name>
    <dbReference type="NCBI Taxonomy" id="1631968"/>
    <lineage>
        <taxon>Bacteria</taxon>
        <taxon>Pseudomonadati</taxon>
        <taxon>Pseudomonadota</taxon>
        <taxon>Gammaproteobacteria</taxon>
        <taxon>Alteromonadales</taxon>
        <taxon>Alteromonadaceae</taxon>
        <taxon>Planctobacterium</taxon>
    </lineage>
</organism>
<dbReference type="KEGG" id="pmaw:MACH26_19110"/>
<name>A0AA48I5P4_9ALTE</name>